<dbReference type="EMBL" id="JAZDWU010000003">
    <property type="protein sequence ID" value="KAL0006815.1"/>
    <property type="molecule type" value="Genomic_DNA"/>
</dbReference>
<keyword evidence="1" id="KW-0812">Transmembrane</keyword>
<dbReference type="GO" id="GO:0003676">
    <property type="term" value="F:nucleic acid binding"/>
    <property type="evidence" value="ECO:0007669"/>
    <property type="project" value="InterPro"/>
</dbReference>
<evidence type="ECO:0000313" key="4">
    <source>
        <dbReference type="Proteomes" id="UP001459277"/>
    </source>
</evidence>
<dbReference type="PANTHER" id="PTHR47074:SF48">
    <property type="entry name" value="POLYNUCLEOTIDYL TRANSFERASE, RIBONUCLEASE H-LIKE SUPERFAMILY PROTEIN"/>
    <property type="match status" value="1"/>
</dbReference>
<dbReference type="AlphaFoldDB" id="A0AAW2DC35"/>
<dbReference type="Proteomes" id="UP001459277">
    <property type="component" value="Unassembled WGS sequence"/>
</dbReference>
<feature type="transmembrane region" description="Helical" evidence="1">
    <location>
        <begin position="27"/>
        <end position="44"/>
    </location>
</feature>
<evidence type="ECO:0000256" key="1">
    <source>
        <dbReference type="SAM" id="Phobius"/>
    </source>
</evidence>
<keyword evidence="1" id="KW-0472">Membrane</keyword>
<dbReference type="GO" id="GO:0004523">
    <property type="term" value="F:RNA-DNA hybrid ribonuclease activity"/>
    <property type="evidence" value="ECO:0007669"/>
    <property type="project" value="InterPro"/>
</dbReference>
<comment type="caution">
    <text evidence="3">The sequence shown here is derived from an EMBL/GenBank/DDBJ whole genome shotgun (WGS) entry which is preliminary data.</text>
</comment>
<sequence>MVELGINGWRFGGGFCLWVCFDGGESVSVVGLVYGSVSMVVSLYRWWVSFMGLFRCLWVCFVCGFESVAGVELVVGVSVVGLVCGFVLVSKCAAFGQICPTIADVTFLGWWFSTRLHQLARPGPCAYCDFLTNPLVYYRANFDYAVFKNNNVAGLGVVIRDSCGEIMGAMSVRVPLPQTVTEVEVLACRHAVSFAIELGLHEVNFDGDSAVVIQAINGRLSSPSLYAILWMTSSIKLLSVVL</sequence>
<gene>
    <name evidence="3" type="ORF">SO802_008317</name>
</gene>
<reference evidence="3 4" key="1">
    <citation type="submission" date="2024-01" db="EMBL/GenBank/DDBJ databases">
        <title>A telomere-to-telomere, gap-free genome of sweet tea (Lithocarpus litseifolius).</title>
        <authorList>
            <person name="Zhou J."/>
        </authorList>
    </citation>
    <scope>NUCLEOTIDE SEQUENCE [LARGE SCALE GENOMIC DNA]</scope>
    <source>
        <strain evidence="3">Zhou-2022a</strain>
        <tissue evidence="3">Leaf</tissue>
    </source>
</reference>
<dbReference type="SUPFAM" id="SSF53098">
    <property type="entry name" value="Ribonuclease H-like"/>
    <property type="match status" value="1"/>
</dbReference>
<dbReference type="Pfam" id="PF13456">
    <property type="entry name" value="RVT_3"/>
    <property type="match status" value="1"/>
</dbReference>
<name>A0AAW2DC35_9ROSI</name>
<evidence type="ECO:0000259" key="2">
    <source>
        <dbReference type="Pfam" id="PF13456"/>
    </source>
</evidence>
<dbReference type="CDD" id="cd06222">
    <property type="entry name" value="RNase_H_like"/>
    <property type="match status" value="1"/>
</dbReference>
<dbReference type="InterPro" id="IPR052929">
    <property type="entry name" value="RNase_H-like_EbsB-rel"/>
</dbReference>
<protein>
    <recommendedName>
        <fullName evidence="2">RNase H type-1 domain-containing protein</fullName>
    </recommendedName>
</protein>
<accession>A0AAW2DC35</accession>
<proteinExistence type="predicted"/>
<feature type="transmembrane region" description="Helical" evidence="1">
    <location>
        <begin position="56"/>
        <end position="88"/>
    </location>
</feature>
<dbReference type="InterPro" id="IPR002156">
    <property type="entry name" value="RNaseH_domain"/>
</dbReference>
<feature type="domain" description="RNase H type-1" evidence="2">
    <location>
        <begin position="141"/>
        <end position="230"/>
    </location>
</feature>
<keyword evidence="4" id="KW-1185">Reference proteome</keyword>
<dbReference type="Gene3D" id="3.30.420.10">
    <property type="entry name" value="Ribonuclease H-like superfamily/Ribonuclease H"/>
    <property type="match status" value="1"/>
</dbReference>
<keyword evidence="1" id="KW-1133">Transmembrane helix</keyword>
<dbReference type="InterPro" id="IPR012337">
    <property type="entry name" value="RNaseH-like_sf"/>
</dbReference>
<dbReference type="InterPro" id="IPR036397">
    <property type="entry name" value="RNaseH_sf"/>
</dbReference>
<evidence type="ECO:0000313" key="3">
    <source>
        <dbReference type="EMBL" id="KAL0006815.1"/>
    </source>
</evidence>
<organism evidence="3 4">
    <name type="scientific">Lithocarpus litseifolius</name>
    <dbReference type="NCBI Taxonomy" id="425828"/>
    <lineage>
        <taxon>Eukaryota</taxon>
        <taxon>Viridiplantae</taxon>
        <taxon>Streptophyta</taxon>
        <taxon>Embryophyta</taxon>
        <taxon>Tracheophyta</taxon>
        <taxon>Spermatophyta</taxon>
        <taxon>Magnoliopsida</taxon>
        <taxon>eudicotyledons</taxon>
        <taxon>Gunneridae</taxon>
        <taxon>Pentapetalae</taxon>
        <taxon>rosids</taxon>
        <taxon>fabids</taxon>
        <taxon>Fagales</taxon>
        <taxon>Fagaceae</taxon>
        <taxon>Lithocarpus</taxon>
    </lineage>
</organism>
<dbReference type="InterPro" id="IPR044730">
    <property type="entry name" value="RNase_H-like_dom_plant"/>
</dbReference>
<dbReference type="PANTHER" id="PTHR47074">
    <property type="entry name" value="BNAC02G40300D PROTEIN"/>
    <property type="match status" value="1"/>
</dbReference>